<gene>
    <name evidence="3" type="ORF">NCTC11636_01614</name>
</gene>
<evidence type="ECO:0000256" key="1">
    <source>
        <dbReference type="SAM" id="MobiDB-lite"/>
    </source>
</evidence>
<dbReference type="EMBL" id="LR134350">
    <property type="protein sequence ID" value="VEG28583.1"/>
    <property type="molecule type" value="Genomic_DNA"/>
</dbReference>
<feature type="compositionally biased region" description="Basic and acidic residues" evidence="1">
    <location>
        <begin position="152"/>
        <end position="166"/>
    </location>
</feature>
<feature type="transmembrane region" description="Helical" evidence="2">
    <location>
        <begin position="118"/>
        <end position="140"/>
    </location>
</feature>
<keyword evidence="2" id="KW-0472">Membrane</keyword>
<keyword evidence="4" id="KW-1185">Reference proteome</keyword>
<proteinExistence type="predicted"/>
<evidence type="ECO:0000313" key="3">
    <source>
        <dbReference type="EMBL" id="VEG28583.1"/>
    </source>
</evidence>
<sequence length="659" mass="69389">MPDPAHLPRHPRGRAAHAARVVRALRLGALIAVAALVVLLVLTWPSSAPDLEGNNVNIVITGLWIGFVWAVARLQDDLRRVGTVIGILLTALPGLRVVRAVLGAWWESYRESSVDVPVLLVVAATTTGVIALITLDILLLHLRRSTGIGRTDPNDPARWRPLREPLPEEPGQAQGPGGTGGPRRWVTATATALPVVVFLLAATLPTAALRPVNQVIASPVPQAELPQRPTIPATEVSWTYRTDGLLAMAAGAAGPILVRDGEVEALNPDDGTTRWRYTRPGASFTDLRPRITENEEVLLVVSPDARHLALRIADYVKVLDMRTIVTVVLDAVTGEVVLERESTTLDTLQLTDSVLLDGYDAVSLDDGRTLWSLPRPEQDEDPEPQDPDDWTGPVAYSGPAGHSTLIVDVDYEDNGSSLTTNATLTLVPEGDPTATTEVPHVAVDPAADSVVVVDGWTGQYSAGAPVIQGYDGKDDVVPGWDMQAVNLDELASGADGSSRTIPLGQAPGIHGAASTAAGTLVTLAPVTAAGVEGRPATTGLWVGAVLDTITGAVSPGDQYPGLAAARLGTTRTVDNAEVTRWVTVELADGSPPVRLRIDPTTVVNAARFGGCSPQQISGWGYLDDCAAAMSAPGVIVIALDAGRYPENAHILYGLVGQSR</sequence>
<reference evidence="3 4" key="1">
    <citation type="submission" date="2018-12" db="EMBL/GenBank/DDBJ databases">
        <authorList>
            <consortium name="Pathogen Informatics"/>
        </authorList>
    </citation>
    <scope>NUCLEOTIDE SEQUENCE [LARGE SCALE GENOMIC DNA]</scope>
    <source>
        <strain evidence="3 4">NCTC11636</strain>
    </source>
</reference>
<organism evidence="3 4">
    <name type="scientific">Actinomyces howellii</name>
    <dbReference type="NCBI Taxonomy" id="52771"/>
    <lineage>
        <taxon>Bacteria</taxon>
        <taxon>Bacillati</taxon>
        <taxon>Actinomycetota</taxon>
        <taxon>Actinomycetes</taxon>
        <taxon>Actinomycetales</taxon>
        <taxon>Actinomycetaceae</taxon>
        <taxon>Actinomyces</taxon>
    </lineage>
</organism>
<keyword evidence="2" id="KW-1133">Transmembrane helix</keyword>
<dbReference type="InterPro" id="IPR011047">
    <property type="entry name" value="Quinoprotein_ADH-like_sf"/>
</dbReference>
<protein>
    <submittedName>
        <fullName evidence="3">Uncharacterized protein</fullName>
    </submittedName>
</protein>
<name>A0A448HHJ1_9ACTO</name>
<dbReference type="OrthoDB" id="3260608at2"/>
<dbReference type="KEGG" id="ahw:NCTC11636_01614"/>
<feature type="compositionally biased region" description="Acidic residues" evidence="1">
    <location>
        <begin position="378"/>
        <end position="389"/>
    </location>
</feature>
<accession>A0A448HHJ1</accession>
<evidence type="ECO:0000256" key="2">
    <source>
        <dbReference type="SAM" id="Phobius"/>
    </source>
</evidence>
<evidence type="ECO:0000313" key="4">
    <source>
        <dbReference type="Proteomes" id="UP000266895"/>
    </source>
</evidence>
<feature type="transmembrane region" description="Helical" evidence="2">
    <location>
        <begin position="185"/>
        <end position="204"/>
    </location>
</feature>
<feature type="region of interest" description="Disordered" evidence="1">
    <location>
        <begin position="370"/>
        <end position="394"/>
    </location>
</feature>
<feature type="transmembrane region" description="Helical" evidence="2">
    <location>
        <begin position="21"/>
        <end position="44"/>
    </location>
</feature>
<feature type="transmembrane region" description="Helical" evidence="2">
    <location>
        <begin position="56"/>
        <end position="72"/>
    </location>
</feature>
<dbReference type="Proteomes" id="UP000266895">
    <property type="component" value="Chromosome"/>
</dbReference>
<feature type="transmembrane region" description="Helical" evidence="2">
    <location>
        <begin position="84"/>
        <end position="106"/>
    </location>
</feature>
<feature type="region of interest" description="Disordered" evidence="1">
    <location>
        <begin position="150"/>
        <end position="181"/>
    </location>
</feature>
<keyword evidence="2" id="KW-0812">Transmembrane</keyword>
<dbReference type="SUPFAM" id="SSF50998">
    <property type="entry name" value="Quinoprotein alcohol dehydrogenase-like"/>
    <property type="match status" value="1"/>
</dbReference>
<dbReference type="RefSeq" id="WP_126382662.1">
    <property type="nucleotide sequence ID" value="NZ_LR134350.1"/>
</dbReference>
<dbReference type="AlphaFoldDB" id="A0A448HHJ1"/>